<dbReference type="Proteomes" id="UP000095728">
    <property type="component" value="Unassembled WGS sequence"/>
</dbReference>
<keyword evidence="3" id="KW-1185">Reference proteome</keyword>
<evidence type="ECO:0000313" key="2">
    <source>
        <dbReference type="EMBL" id="OEJ88393.1"/>
    </source>
</evidence>
<proteinExistence type="predicted"/>
<feature type="compositionally biased region" description="Polar residues" evidence="1">
    <location>
        <begin position="263"/>
        <end position="273"/>
    </location>
</feature>
<evidence type="ECO:0000313" key="3">
    <source>
        <dbReference type="Proteomes" id="UP000095728"/>
    </source>
</evidence>
<dbReference type="EMBL" id="LPNM01000005">
    <property type="protein sequence ID" value="OEJ88393.1"/>
    <property type="molecule type" value="Genomic_DNA"/>
</dbReference>
<feature type="region of interest" description="Disordered" evidence="1">
    <location>
        <begin position="203"/>
        <end position="297"/>
    </location>
</feature>
<comment type="caution">
    <text evidence="2">The sequence shown here is derived from an EMBL/GenBank/DDBJ whole genome shotgun (WGS) entry which is preliminary data.</text>
</comment>
<dbReference type="InParanoid" id="A0A1E5RNU9"/>
<feature type="compositionally biased region" description="Basic residues" evidence="1">
    <location>
        <begin position="221"/>
        <end position="238"/>
    </location>
</feature>
<protein>
    <recommendedName>
        <fullName evidence="4">Protein IBD2</fullName>
    </recommendedName>
</protein>
<dbReference type="OrthoDB" id="4057723at2759"/>
<organism evidence="2 3">
    <name type="scientific">Hanseniaspora osmophila</name>
    <dbReference type="NCBI Taxonomy" id="56408"/>
    <lineage>
        <taxon>Eukaryota</taxon>
        <taxon>Fungi</taxon>
        <taxon>Dikarya</taxon>
        <taxon>Ascomycota</taxon>
        <taxon>Saccharomycotina</taxon>
        <taxon>Saccharomycetes</taxon>
        <taxon>Saccharomycodales</taxon>
        <taxon>Saccharomycodaceae</taxon>
        <taxon>Hanseniaspora</taxon>
    </lineage>
</organism>
<accession>A0A1E5RNU9</accession>
<sequence length="423" mass="46827">MSRRPKNASIEVVSKNGPVNVDTMIKEGVNAMLRTFNNNELWQSEQQNNVIVEQQDSEPVHNAKEAETADVMQKFTQQLFSTVSQLSGTDGSATTNPNTFQIPETALNSKMGQDILQAMCHLIPGGPPNAKKFMEDFAQQQSSQQQSPQSGFQNLPQILDNGGIAEAEFIIDYNDGNMDMEKLNETIYEKFTDILNGSANGQMPVLGWEGNQQGSQEAKPSSKKKKSKKKKKKNKNKNKNADNKEGEIVNNKDEPLTHPETVSALNNDTSGKNADQGFTDDAHIQHNRPLPSSCGPACLHDKPAHPNIETKTTINKTDPIDELAALTEAKLRSLLPAEALGNSHSLAKIQEDNTERAPNFSYLAYVDEPLCYFCEYYLVFGELPVNIIKSYYRKASSSSAKQKPSCCGCHTEAGPHRHHHEHC</sequence>
<evidence type="ECO:0008006" key="4">
    <source>
        <dbReference type="Google" id="ProtNLM"/>
    </source>
</evidence>
<feature type="compositionally biased region" description="Basic and acidic residues" evidence="1">
    <location>
        <begin position="239"/>
        <end position="257"/>
    </location>
</feature>
<gene>
    <name evidence="2" type="ORF">AWRI3579_g668</name>
</gene>
<name>A0A1E5RNU9_9ASCO</name>
<feature type="compositionally biased region" description="Low complexity" evidence="1">
    <location>
        <begin position="139"/>
        <end position="150"/>
    </location>
</feature>
<dbReference type="FunCoup" id="A0A1E5RNU9">
    <property type="interactions" value="24"/>
</dbReference>
<reference evidence="3" key="1">
    <citation type="journal article" date="2016" name="Genome Announc.">
        <title>Genome sequences of three species of Hanseniaspora isolated from spontaneous wine fermentations.</title>
        <authorList>
            <person name="Sternes P.R."/>
            <person name="Lee D."/>
            <person name="Kutyna D.R."/>
            <person name="Borneman A.R."/>
        </authorList>
    </citation>
    <scope>NUCLEOTIDE SEQUENCE [LARGE SCALE GENOMIC DNA]</scope>
    <source>
        <strain evidence="3">AWRI3579</strain>
    </source>
</reference>
<evidence type="ECO:0000256" key="1">
    <source>
        <dbReference type="SAM" id="MobiDB-lite"/>
    </source>
</evidence>
<feature type="region of interest" description="Disordered" evidence="1">
    <location>
        <begin position="137"/>
        <end position="157"/>
    </location>
</feature>
<feature type="compositionally biased region" description="Polar residues" evidence="1">
    <location>
        <begin position="210"/>
        <end position="219"/>
    </location>
</feature>
<dbReference type="AlphaFoldDB" id="A0A1E5RNU9"/>